<evidence type="ECO:0000313" key="7">
    <source>
        <dbReference type="EMBL" id="PPE75659.1"/>
    </source>
</evidence>
<evidence type="ECO:0000256" key="4">
    <source>
        <dbReference type="ARBA" id="ARBA00023136"/>
    </source>
</evidence>
<dbReference type="InterPro" id="IPR007343">
    <property type="entry name" value="Uncharacterised_pept_Zn_put"/>
</dbReference>
<evidence type="ECO:0000256" key="3">
    <source>
        <dbReference type="ARBA" id="ARBA00022989"/>
    </source>
</evidence>
<comment type="caution">
    <text evidence="7">The sequence shown here is derived from an EMBL/GenBank/DDBJ whole genome shotgun (WGS) entry which is preliminary data.</text>
</comment>
<comment type="subcellular location">
    <subcellularLocation>
        <location evidence="1">Membrane</location>
        <topology evidence="1">Single-pass membrane protein</topology>
    </subcellularLocation>
</comment>
<dbReference type="Proteomes" id="UP000238220">
    <property type="component" value="Unassembled WGS sequence"/>
</dbReference>
<gene>
    <name evidence="7" type="ORF">C3942_01835</name>
</gene>
<feature type="region of interest" description="Disordered" evidence="5">
    <location>
        <begin position="1"/>
        <end position="24"/>
    </location>
</feature>
<dbReference type="GO" id="GO:0016020">
    <property type="term" value="C:membrane"/>
    <property type="evidence" value="ECO:0007669"/>
    <property type="project" value="UniProtKB-SubCell"/>
</dbReference>
<organism evidence="7 8">
    <name type="scientific">Solimonas fluminis</name>
    <dbReference type="NCBI Taxonomy" id="2086571"/>
    <lineage>
        <taxon>Bacteria</taxon>
        <taxon>Pseudomonadati</taxon>
        <taxon>Pseudomonadota</taxon>
        <taxon>Gammaproteobacteria</taxon>
        <taxon>Nevskiales</taxon>
        <taxon>Nevskiaceae</taxon>
        <taxon>Solimonas</taxon>
    </lineage>
</organism>
<accession>A0A2S5TKZ7</accession>
<evidence type="ECO:0000256" key="5">
    <source>
        <dbReference type="SAM" id="MobiDB-lite"/>
    </source>
</evidence>
<keyword evidence="3 6" id="KW-1133">Transmembrane helix</keyword>
<evidence type="ECO:0000256" key="1">
    <source>
        <dbReference type="ARBA" id="ARBA00004167"/>
    </source>
</evidence>
<dbReference type="RefSeq" id="WP_104228625.1">
    <property type="nucleotide sequence ID" value="NZ_PSNW01000001.1"/>
</dbReference>
<feature type="transmembrane region" description="Helical" evidence="6">
    <location>
        <begin position="31"/>
        <end position="47"/>
    </location>
</feature>
<proteinExistence type="predicted"/>
<keyword evidence="8" id="KW-1185">Reference proteome</keyword>
<evidence type="ECO:0000256" key="6">
    <source>
        <dbReference type="SAM" id="Phobius"/>
    </source>
</evidence>
<dbReference type="AlphaFoldDB" id="A0A2S5TKZ7"/>
<sequence length="292" mass="30999">MKWRGGQRSDNVVDVRGSGRRGGLGGGGGKLGLGGIAVVVVLSLILGKNPLEMLGLVSQVTEGMAPPAAQEGAAPPASDEAADFVRAILGETERVWGEIFQQSGRQYEQPKLILFSGGVDSACGSATSASGPFYCPGDHQVYLDMSFFQDMQQRLGGGGDFAYAYVIAHEVGHHVQTLLGVSAKVNEARRRGQNVQGDGGLLVRQELQADCLAGVWANRSEKKLQWLESGDVEEALNTATAIGDDRLQKQAQGHVVPDAFSHGTSEQRVRWFRAGFESGDPGNCDTFAAARL</sequence>
<dbReference type="OrthoDB" id="9774900at2"/>
<dbReference type="PANTHER" id="PTHR30168:SF0">
    <property type="entry name" value="INNER MEMBRANE PROTEIN"/>
    <property type="match status" value="1"/>
</dbReference>
<evidence type="ECO:0000256" key="2">
    <source>
        <dbReference type="ARBA" id="ARBA00022692"/>
    </source>
</evidence>
<protein>
    <submittedName>
        <fullName evidence="7">Neutral zinc metallopeptidase</fullName>
    </submittedName>
</protein>
<keyword evidence="2 6" id="KW-0812">Transmembrane</keyword>
<name>A0A2S5TKZ7_9GAMM</name>
<evidence type="ECO:0000313" key="8">
    <source>
        <dbReference type="Proteomes" id="UP000238220"/>
    </source>
</evidence>
<dbReference type="Pfam" id="PF04228">
    <property type="entry name" value="Zn_peptidase"/>
    <property type="match status" value="1"/>
</dbReference>
<reference evidence="7 8" key="1">
    <citation type="submission" date="2018-02" db="EMBL/GenBank/DDBJ databases">
        <title>Genome sequencing of Solimonas sp. HR-BB.</title>
        <authorList>
            <person name="Lee Y."/>
            <person name="Jeon C.O."/>
        </authorList>
    </citation>
    <scope>NUCLEOTIDE SEQUENCE [LARGE SCALE GENOMIC DNA]</scope>
    <source>
        <strain evidence="7 8">HR-BB</strain>
    </source>
</reference>
<keyword evidence="4 6" id="KW-0472">Membrane</keyword>
<dbReference type="EMBL" id="PSNW01000001">
    <property type="protein sequence ID" value="PPE75659.1"/>
    <property type="molecule type" value="Genomic_DNA"/>
</dbReference>
<dbReference type="PANTHER" id="PTHR30168">
    <property type="entry name" value="PUTATIVE MEMBRANE PROTEIN YPFJ"/>
    <property type="match status" value="1"/>
</dbReference>